<dbReference type="AlphaFoldDB" id="A0A2P2QQ02"/>
<accession>A0A2P2QQ02</accession>
<evidence type="ECO:0000313" key="1">
    <source>
        <dbReference type="EMBL" id="MBX69063.1"/>
    </source>
</evidence>
<protein>
    <submittedName>
        <fullName evidence="1">Uncharacterized protein</fullName>
    </submittedName>
</protein>
<proteinExistence type="predicted"/>
<sequence length="71" mass="7848">MSERNLETLVPDRVLGVWDDTRASHRGPSYTDRHVRVARDDLAVVVRALASFGERLATLVKGGEASSKSLR</sequence>
<reference evidence="1" key="1">
    <citation type="submission" date="2018-02" db="EMBL/GenBank/DDBJ databases">
        <title>Rhizophora mucronata_Transcriptome.</title>
        <authorList>
            <person name="Meera S.P."/>
            <person name="Sreeshan A."/>
            <person name="Augustine A."/>
        </authorList>
    </citation>
    <scope>NUCLEOTIDE SEQUENCE</scope>
    <source>
        <tissue evidence="1">Leaf</tissue>
    </source>
</reference>
<dbReference type="EMBL" id="GGEC01088579">
    <property type="protein sequence ID" value="MBX69063.1"/>
    <property type="molecule type" value="Transcribed_RNA"/>
</dbReference>
<name>A0A2P2QQ02_RHIMU</name>
<organism evidence="1">
    <name type="scientific">Rhizophora mucronata</name>
    <name type="common">Asiatic mangrove</name>
    <dbReference type="NCBI Taxonomy" id="61149"/>
    <lineage>
        <taxon>Eukaryota</taxon>
        <taxon>Viridiplantae</taxon>
        <taxon>Streptophyta</taxon>
        <taxon>Embryophyta</taxon>
        <taxon>Tracheophyta</taxon>
        <taxon>Spermatophyta</taxon>
        <taxon>Magnoliopsida</taxon>
        <taxon>eudicotyledons</taxon>
        <taxon>Gunneridae</taxon>
        <taxon>Pentapetalae</taxon>
        <taxon>rosids</taxon>
        <taxon>fabids</taxon>
        <taxon>Malpighiales</taxon>
        <taxon>Rhizophoraceae</taxon>
        <taxon>Rhizophora</taxon>
    </lineage>
</organism>